<feature type="region of interest" description="Disordered" evidence="1">
    <location>
        <begin position="73"/>
        <end position="108"/>
    </location>
</feature>
<gene>
    <name evidence="2" type="ORF">PFISCL1PPCAC_28200</name>
</gene>
<dbReference type="EMBL" id="BTSY01000007">
    <property type="protein sequence ID" value="GMT36903.1"/>
    <property type="molecule type" value="Genomic_DNA"/>
</dbReference>
<dbReference type="AlphaFoldDB" id="A0AAV5WZY8"/>
<name>A0AAV5WZY8_9BILA</name>
<keyword evidence="3" id="KW-1185">Reference proteome</keyword>
<accession>A0AAV5WZY8</accession>
<sequence length="108" mass="12012">GALSGETHNRSIRGILQLFKFVDRRSERIQPRITNVFSLRPFLMRNSLVSGFRTGTGSATIGGTSTNCIDDLVSDRSMRGRPSPKISASGRTKAEEMPKRKRKTSSER</sequence>
<dbReference type="Proteomes" id="UP001432322">
    <property type="component" value="Unassembled WGS sequence"/>
</dbReference>
<feature type="non-terminal residue" evidence="2">
    <location>
        <position position="1"/>
    </location>
</feature>
<feature type="compositionally biased region" description="Basic and acidic residues" evidence="1">
    <location>
        <begin position="92"/>
        <end position="108"/>
    </location>
</feature>
<evidence type="ECO:0000313" key="2">
    <source>
        <dbReference type="EMBL" id="GMT36903.1"/>
    </source>
</evidence>
<feature type="non-terminal residue" evidence="2">
    <location>
        <position position="108"/>
    </location>
</feature>
<organism evidence="2 3">
    <name type="scientific">Pristionchus fissidentatus</name>
    <dbReference type="NCBI Taxonomy" id="1538716"/>
    <lineage>
        <taxon>Eukaryota</taxon>
        <taxon>Metazoa</taxon>
        <taxon>Ecdysozoa</taxon>
        <taxon>Nematoda</taxon>
        <taxon>Chromadorea</taxon>
        <taxon>Rhabditida</taxon>
        <taxon>Rhabditina</taxon>
        <taxon>Diplogasteromorpha</taxon>
        <taxon>Diplogasteroidea</taxon>
        <taxon>Neodiplogasteridae</taxon>
        <taxon>Pristionchus</taxon>
    </lineage>
</organism>
<protein>
    <submittedName>
        <fullName evidence="2">Uncharacterized protein</fullName>
    </submittedName>
</protein>
<proteinExistence type="predicted"/>
<comment type="caution">
    <text evidence="2">The sequence shown here is derived from an EMBL/GenBank/DDBJ whole genome shotgun (WGS) entry which is preliminary data.</text>
</comment>
<evidence type="ECO:0000313" key="3">
    <source>
        <dbReference type="Proteomes" id="UP001432322"/>
    </source>
</evidence>
<reference evidence="2" key="1">
    <citation type="submission" date="2023-10" db="EMBL/GenBank/DDBJ databases">
        <title>Genome assembly of Pristionchus species.</title>
        <authorList>
            <person name="Yoshida K."/>
            <person name="Sommer R.J."/>
        </authorList>
    </citation>
    <scope>NUCLEOTIDE SEQUENCE</scope>
    <source>
        <strain evidence="2">RS5133</strain>
    </source>
</reference>
<evidence type="ECO:0000256" key="1">
    <source>
        <dbReference type="SAM" id="MobiDB-lite"/>
    </source>
</evidence>